<keyword evidence="4" id="KW-0812">Transmembrane</keyword>
<dbReference type="GO" id="GO:0016758">
    <property type="term" value="F:hexosyltransferase activity"/>
    <property type="evidence" value="ECO:0007669"/>
    <property type="project" value="InterPro"/>
</dbReference>
<evidence type="ECO:0000256" key="6">
    <source>
        <dbReference type="ARBA" id="ARBA00022989"/>
    </source>
</evidence>
<dbReference type="Pfam" id="PF01762">
    <property type="entry name" value="Galactosyl_T"/>
    <property type="match status" value="1"/>
</dbReference>
<evidence type="ECO:0000313" key="9">
    <source>
        <dbReference type="EMBL" id="QHT80629.1"/>
    </source>
</evidence>
<keyword evidence="5" id="KW-0735">Signal-anchor</keyword>
<keyword evidence="8" id="KW-0472">Membrane</keyword>
<keyword evidence="2" id="KW-0328">Glycosyltransferase</keyword>
<dbReference type="EMBL" id="MN739974">
    <property type="protein sequence ID" value="QHT80629.1"/>
    <property type="molecule type" value="Genomic_DNA"/>
</dbReference>
<sequence>MQLETWLQHIPQYVSYFHVIGDKERCGDSDFSFDMEERILYVNTKDDYLSLPSKIITAIHAVHQTIPYDYILKTDDDQMLIQPTFFEILDSRIQSHHYGGYTINVDNHYSTYWTVHNELPKKLFLEKATYCNGRFYFLSQVAVKMLLEMKTSISSRIIEDHAIGYHLLGDVKQSIWRMNDIILSSFIDDVEYVSRKHIIYTECVNCPEICLNAILSYQCYHPYPVHIYLTPTDMVYFEKHKSRYDLSKIIFQCVNESMINIYEQDGHLGTAIIWENVIRSYPSHNIIHFDSDVIFRGDAVNDIIHGLYSNDLVGPIRCYKNNLNGRDDIRHQPDVISTYCFGFKASMVHVNQYKSKELIFMIRGYSTPLPFHILDFFDPVSYVILHHGGKMKTIDFNIIGGLNQEGSKLNSYPILNTKMDCGDKIIHFASVGTGLSMKKAMKKGCTTQIPQSYVEHSFRTLATYQYLLFGLETDELEESIKGLRAYFNELVSIPFVPITF</sequence>
<keyword evidence="6" id="KW-1133">Transmembrane helix</keyword>
<dbReference type="GO" id="GO:0000139">
    <property type="term" value="C:Golgi membrane"/>
    <property type="evidence" value="ECO:0007669"/>
    <property type="project" value="UniProtKB-SubCell"/>
</dbReference>
<evidence type="ECO:0000256" key="4">
    <source>
        <dbReference type="ARBA" id="ARBA00022692"/>
    </source>
</evidence>
<organism evidence="9">
    <name type="scientific">viral metagenome</name>
    <dbReference type="NCBI Taxonomy" id="1070528"/>
    <lineage>
        <taxon>unclassified sequences</taxon>
        <taxon>metagenomes</taxon>
        <taxon>organismal metagenomes</taxon>
    </lineage>
</organism>
<dbReference type="AlphaFoldDB" id="A0A6C0HJF8"/>
<evidence type="ECO:0000256" key="8">
    <source>
        <dbReference type="ARBA" id="ARBA00023136"/>
    </source>
</evidence>
<dbReference type="InterPro" id="IPR002659">
    <property type="entry name" value="Glyco_trans_31"/>
</dbReference>
<name>A0A6C0HJF8_9ZZZZ</name>
<keyword evidence="3" id="KW-0808">Transferase</keyword>
<evidence type="ECO:0000256" key="7">
    <source>
        <dbReference type="ARBA" id="ARBA00023034"/>
    </source>
</evidence>
<evidence type="ECO:0000256" key="5">
    <source>
        <dbReference type="ARBA" id="ARBA00022968"/>
    </source>
</evidence>
<accession>A0A6C0HJF8</accession>
<evidence type="ECO:0000256" key="1">
    <source>
        <dbReference type="ARBA" id="ARBA00004323"/>
    </source>
</evidence>
<dbReference type="Gene3D" id="3.90.550.50">
    <property type="match status" value="1"/>
</dbReference>
<proteinExistence type="predicted"/>
<comment type="subcellular location">
    <subcellularLocation>
        <location evidence="1">Golgi apparatus membrane</location>
        <topology evidence="1">Single-pass type II membrane protein</topology>
    </subcellularLocation>
</comment>
<keyword evidence="7" id="KW-0333">Golgi apparatus</keyword>
<evidence type="ECO:0000256" key="3">
    <source>
        <dbReference type="ARBA" id="ARBA00022679"/>
    </source>
</evidence>
<protein>
    <submittedName>
        <fullName evidence="9">Uncharacterized protein</fullName>
    </submittedName>
</protein>
<evidence type="ECO:0000256" key="2">
    <source>
        <dbReference type="ARBA" id="ARBA00022676"/>
    </source>
</evidence>
<reference evidence="9" key="1">
    <citation type="journal article" date="2020" name="Nature">
        <title>Giant virus diversity and host interactions through global metagenomics.</title>
        <authorList>
            <person name="Schulz F."/>
            <person name="Roux S."/>
            <person name="Paez-Espino D."/>
            <person name="Jungbluth S."/>
            <person name="Walsh D.A."/>
            <person name="Denef V.J."/>
            <person name="McMahon K.D."/>
            <person name="Konstantinidis K.T."/>
            <person name="Eloe-Fadrosh E.A."/>
            <person name="Kyrpides N.C."/>
            <person name="Woyke T."/>
        </authorList>
    </citation>
    <scope>NUCLEOTIDE SEQUENCE</scope>
    <source>
        <strain evidence="9">GVMAG-M-3300023184-121</strain>
    </source>
</reference>